<evidence type="ECO:0000256" key="17">
    <source>
        <dbReference type="ARBA" id="ARBA00023242"/>
    </source>
</evidence>
<evidence type="ECO:0000256" key="3">
    <source>
        <dbReference type="ARBA" id="ARBA00009146"/>
    </source>
</evidence>
<evidence type="ECO:0000256" key="5">
    <source>
        <dbReference type="ARBA" id="ARBA00022485"/>
    </source>
</evidence>
<dbReference type="GO" id="GO:0016787">
    <property type="term" value="F:hydrolase activity"/>
    <property type="evidence" value="ECO:0007669"/>
    <property type="project" value="UniProtKB-KW"/>
</dbReference>
<name>A0ABD2NAP5_9CUCU</name>
<evidence type="ECO:0000313" key="27">
    <source>
        <dbReference type="Proteomes" id="UP001516400"/>
    </source>
</evidence>
<evidence type="ECO:0000256" key="6">
    <source>
        <dbReference type="ARBA" id="ARBA00022723"/>
    </source>
</evidence>
<dbReference type="NCBIfam" id="TIGR00604">
    <property type="entry name" value="rad3"/>
    <property type="match status" value="1"/>
</dbReference>
<dbReference type="EC" id="5.6.2.3" evidence="18"/>
<evidence type="ECO:0000256" key="7">
    <source>
        <dbReference type="ARBA" id="ARBA00022741"/>
    </source>
</evidence>
<keyword evidence="13" id="KW-0411">Iron-sulfur</keyword>
<keyword evidence="5" id="KW-0004">4Fe-4S</keyword>
<dbReference type="GO" id="GO:0035315">
    <property type="term" value="P:hair cell differentiation"/>
    <property type="evidence" value="ECO:0007669"/>
    <property type="project" value="UniProtKB-ARBA"/>
</dbReference>
<evidence type="ECO:0000256" key="19">
    <source>
        <dbReference type="ARBA" id="ARBA00048954"/>
    </source>
</evidence>
<evidence type="ECO:0000256" key="9">
    <source>
        <dbReference type="ARBA" id="ARBA00022801"/>
    </source>
</evidence>
<evidence type="ECO:0000256" key="16">
    <source>
        <dbReference type="ARBA" id="ARBA00023235"/>
    </source>
</evidence>
<evidence type="ECO:0000256" key="20">
    <source>
        <dbReference type="ARBA" id="ARBA00078828"/>
    </source>
</evidence>
<keyword evidence="14" id="KW-0238">DNA-binding</keyword>
<dbReference type="Proteomes" id="UP001516400">
    <property type="component" value="Unassembled WGS sequence"/>
</dbReference>
<evidence type="ECO:0000256" key="23">
    <source>
        <dbReference type="ARBA" id="ARBA00081188"/>
    </source>
</evidence>
<keyword evidence="11" id="KW-0067">ATP-binding</keyword>
<dbReference type="InterPro" id="IPR010614">
    <property type="entry name" value="RAD3-like_helicase_DEAD"/>
</dbReference>
<keyword evidence="16" id="KW-0413">Isomerase</keyword>
<keyword evidence="9" id="KW-0378">Hydrolase</keyword>
<dbReference type="GO" id="GO:0051539">
    <property type="term" value="F:4 iron, 4 sulfur cluster binding"/>
    <property type="evidence" value="ECO:0007669"/>
    <property type="project" value="UniProtKB-KW"/>
</dbReference>
<evidence type="ECO:0000256" key="18">
    <source>
        <dbReference type="ARBA" id="ARBA00044969"/>
    </source>
</evidence>
<keyword evidence="6" id="KW-0479">Metal-binding</keyword>
<keyword evidence="15" id="KW-0234">DNA repair</keyword>
<sequence>MKLSVDGLIVYFPYDYIYPEQYAYMCELKKAIDAKGHCLLEMPSGTGKTTTLLSLVVAYMLDRPFDVRKLIYCSRTVPEIEKVMEELKKLLDYYEKMDGQYPRLTGLVLSSRKNLCIHPEVSREKEGKIIDGRCHALTASYVRERYKFDDTIPICQYFEGFALDGKESTLPHGVYNLDDLKQYGRDRNWCPYFMARFAIIHAQIVVYSYHYLLDPKIADVVSKELTKESVVIFDEAHNIDNVCIDSMSVKINRRIIEKSTANLQLLEKTVAEIREDDQKKLQEEYQILVEGLRQEAISRETDIILSNPVLPDEILQEAVPGNIRNAEHFVSFLKRLVEYLKTRLRIQHVVQESPAGFLKDIQTKVCIERKPLRFCAERLASLLKTLEISDMTDFSPIILITHLATLVSTYTKGFTIIIEPFDEKTPTVSNPILHFSCLDSSIAIKPVFDRFQTVVITSGTLSPLDMYPKILNFQPAIMSSFTMTLARPCLLPMIVSKGNDQVAISSKFESREDNAVIRNYGQLLVEIAANVPDGIVCFFTSYMYLEFVVASWYDQGVIDSLQRYKLLFIETQDSAETSFALMYYIKACESGRGAVLLSVARGKVSEGVDFDHHLGRCVLMFGIPYVYTQSKILKARLDYLRDQFQIRENDFLTFDAMRHAAQCVGRAIRGKTDYGIMIFADKRFSRADKRSKLPKWIQEHLKDSLTNLSTEEGVQIAKRWLRQMAQPFTREDQLGVSLLTLEQLQSLEAKKQKEKAEEGQSSHEDL</sequence>
<evidence type="ECO:0000259" key="25">
    <source>
        <dbReference type="PROSITE" id="PS51193"/>
    </source>
</evidence>
<dbReference type="GO" id="GO:0046872">
    <property type="term" value="F:metal ion binding"/>
    <property type="evidence" value="ECO:0007669"/>
    <property type="project" value="UniProtKB-KW"/>
</dbReference>
<dbReference type="SMART" id="SM00491">
    <property type="entry name" value="HELICc2"/>
    <property type="match status" value="1"/>
</dbReference>
<dbReference type="InterPro" id="IPR010643">
    <property type="entry name" value="HBB"/>
</dbReference>
<protein>
    <recommendedName>
        <fullName evidence="4">General transcription and DNA repair factor IIH helicase subunit XPD</fullName>
        <ecNumber evidence="18">5.6.2.3</ecNumber>
    </recommendedName>
    <alternativeName>
        <fullName evidence="21">CXPD</fullName>
    </alternativeName>
    <alternativeName>
        <fullName evidence="22">DNA 5'-3' helicase XPD</fullName>
    </alternativeName>
    <alternativeName>
        <fullName evidence="20">DNA excision repair protein ERCC-2</fullName>
    </alternativeName>
    <alternativeName>
        <fullName evidence="23">DNA repair protein complementing XP-D cells</fullName>
    </alternativeName>
    <alternativeName>
        <fullName evidence="24">Xeroderma pigmentosum group D-complementing protein</fullName>
    </alternativeName>
</protein>
<dbReference type="Gene3D" id="3.40.50.300">
    <property type="entry name" value="P-loop containing nucleotide triphosphate hydrolases"/>
    <property type="match status" value="2"/>
</dbReference>
<evidence type="ECO:0000256" key="1">
    <source>
        <dbReference type="ARBA" id="ARBA00001966"/>
    </source>
</evidence>
<evidence type="ECO:0000256" key="10">
    <source>
        <dbReference type="ARBA" id="ARBA00022806"/>
    </source>
</evidence>
<feature type="domain" description="Helicase ATP-binding" evidence="25">
    <location>
        <begin position="7"/>
        <end position="283"/>
    </location>
</feature>
<dbReference type="GO" id="GO:0043139">
    <property type="term" value="F:5'-3' DNA helicase activity"/>
    <property type="evidence" value="ECO:0007669"/>
    <property type="project" value="UniProtKB-EC"/>
</dbReference>
<dbReference type="InterPro" id="IPR014013">
    <property type="entry name" value="Helic_SF1/SF2_ATP-bd_DinG/Rad3"/>
</dbReference>
<dbReference type="Pfam" id="PF06777">
    <property type="entry name" value="HBB"/>
    <property type="match status" value="1"/>
</dbReference>
<dbReference type="InterPro" id="IPR045028">
    <property type="entry name" value="DinG/Rad3-like"/>
</dbReference>
<dbReference type="Pfam" id="PF13307">
    <property type="entry name" value="Helicase_C_2"/>
    <property type="match status" value="1"/>
</dbReference>
<keyword evidence="10" id="KW-0347">Helicase</keyword>
<comment type="catalytic activity">
    <reaction evidence="19">
        <text>ATP + H2O = ADP + phosphate + H(+)</text>
        <dbReference type="Rhea" id="RHEA:13065"/>
        <dbReference type="ChEBI" id="CHEBI:15377"/>
        <dbReference type="ChEBI" id="CHEBI:15378"/>
        <dbReference type="ChEBI" id="CHEBI:30616"/>
        <dbReference type="ChEBI" id="CHEBI:43474"/>
        <dbReference type="ChEBI" id="CHEBI:456216"/>
        <dbReference type="EC" id="5.6.2.3"/>
    </reaction>
</comment>
<evidence type="ECO:0000256" key="4">
    <source>
        <dbReference type="ARBA" id="ARBA00014344"/>
    </source>
</evidence>
<dbReference type="InterPro" id="IPR006554">
    <property type="entry name" value="Helicase-like_DEXD_c2"/>
</dbReference>
<comment type="cofactor">
    <cofactor evidence="1">
        <name>[4Fe-4S] cluster</name>
        <dbReference type="ChEBI" id="CHEBI:49883"/>
    </cofactor>
</comment>
<proteinExistence type="inferred from homology"/>
<comment type="subcellular location">
    <subcellularLocation>
        <location evidence="2">Nucleus</location>
    </subcellularLocation>
</comment>
<keyword evidence="12" id="KW-0408">Iron</keyword>
<evidence type="ECO:0000256" key="24">
    <source>
        <dbReference type="ARBA" id="ARBA00082576"/>
    </source>
</evidence>
<evidence type="ECO:0000256" key="12">
    <source>
        <dbReference type="ARBA" id="ARBA00023004"/>
    </source>
</evidence>
<dbReference type="PROSITE" id="PS00690">
    <property type="entry name" value="DEAH_ATP_HELICASE"/>
    <property type="match status" value="1"/>
</dbReference>
<keyword evidence="8" id="KW-0227">DNA damage</keyword>
<evidence type="ECO:0000256" key="14">
    <source>
        <dbReference type="ARBA" id="ARBA00023125"/>
    </source>
</evidence>
<dbReference type="CDD" id="cd18788">
    <property type="entry name" value="SF2_C_XPD"/>
    <property type="match status" value="1"/>
</dbReference>
<evidence type="ECO:0000256" key="2">
    <source>
        <dbReference type="ARBA" id="ARBA00004123"/>
    </source>
</evidence>
<dbReference type="FunFam" id="3.40.50.300:FF:000135">
    <property type="entry name" value="DNA repair helicase RAD3, putative"/>
    <property type="match status" value="1"/>
</dbReference>
<reference evidence="26 27" key="1">
    <citation type="journal article" date="2021" name="BMC Biol.">
        <title>Horizontally acquired antibacterial genes associated with adaptive radiation of ladybird beetles.</title>
        <authorList>
            <person name="Li H.S."/>
            <person name="Tang X.F."/>
            <person name="Huang Y.H."/>
            <person name="Xu Z.Y."/>
            <person name="Chen M.L."/>
            <person name="Du X.Y."/>
            <person name="Qiu B.Y."/>
            <person name="Chen P.T."/>
            <person name="Zhang W."/>
            <person name="Slipinski A."/>
            <person name="Escalona H.E."/>
            <person name="Waterhouse R.M."/>
            <person name="Zwick A."/>
            <person name="Pang H."/>
        </authorList>
    </citation>
    <scope>NUCLEOTIDE SEQUENCE [LARGE SCALE GENOMIC DNA]</scope>
    <source>
        <strain evidence="26">SYSU2018</strain>
    </source>
</reference>
<dbReference type="InterPro" id="IPR001945">
    <property type="entry name" value="RAD3/XPD"/>
</dbReference>
<dbReference type="InterPro" id="IPR006555">
    <property type="entry name" value="ATP-dep_Helicase_C"/>
</dbReference>
<dbReference type="InterPro" id="IPR002464">
    <property type="entry name" value="DNA/RNA_helicase_DEAH_CS"/>
</dbReference>
<dbReference type="SUPFAM" id="SSF52540">
    <property type="entry name" value="P-loop containing nucleoside triphosphate hydrolases"/>
    <property type="match status" value="1"/>
</dbReference>
<dbReference type="FunFam" id="3.40.50.300:FF:000128">
    <property type="entry name" value="Putative DNA repair helicase RAD3"/>
    <property type="match status" value="1"/>
</dbReference>
<accession>A0ABD2NAP5</accession>
<evidence type="ECO:0000256" key="22">
    <source>
        <dbReference type="ARBA" id="ARBA00081072"/>
    </source>
</evidence>
<dbReference type="PRINTS" id="PR00852">
    <property type="entry name" value="XRODRMPGMNTD"/>
</dbReference>
<dbReference type="EMBL" id="JABFTP020000083">
    <property type="protein sequence ID" value="KAL3275707.1"/>
    <property type="molecule type" value="Genomic_DNA"/>
</dbReference>
<gene>
    <name evidence="26" type="ORF">HHI36_020456</name>
</gene>
<comment type="caution">
    <text evidence="26">The sequence shown here is derived from an EMBL/GenBank/DDBJ whole genome shotgun (WGS) entry which is preliminary data.</text>
</comment>
<dbReference type="Pfam" id="PF06733">
    <property type="entry name" value="DEAD_2"/>
    <property type="match status" value="1"/>
</dbReference>
<evidence type="ECO:0000256" key="11">
    <source>
        <dbReference type="ARBA" id="ARBA00022840"/>
    </source>
</evidence>
<dbReference type="SMART" id="SM00488">
    <property type="entry name" value="DEXDc2"/>
    <property type="match status" value="1"/>
</dbReference>
<dbReference type="GO" id="GO:0006289">
    <property type="term" value="P:nucleotide-excision repair"/>
    <property type="evidence" value="ECO:0007669"/>
    <property type="project" value="UniProtKB-ARBA"/>
</dbReference>
<dbReference type="PANTHER" id="PTHR11472">
    <property type="entry name" value="DNA REPAIR DEAD HELICASE RAD3/XP-D SUBFAMILY MEMBER"/>
    <property type="match status" value="1"/>
</dbReference>
<keyword evidence="17" id="KW-0539">Nucleus</keyword>
<dbReference type="GO" id="GO:0005634">
    <property type="term" value="C:nucleus"/>
    <property type="evidence" value="ECO:0007669"/>
    <property type="project" value="UniProtKB-SubCell"/>
</dbReference>
<evidence type="ECO:0000256" key="8">
    <source>
        <dbReference type="ARBA" id="ARBA00022763"/>
    </source>
</evidence>
<dbReference type="GO" id="GO:0003677">
    <property type="term" value="F:DNA binding"/>
    <property type="evidence" value="ECO:0007669"/>
    <property type="project" value="UniProtKB-KW"/>
</dbReference>
<keyword evidence="27" id="KW-1185">Reference proteome</keyword>
<evidence type="ECO:0000256" key="13">
    <source>
        <dbReference type="ARBA" id="ARBA00023014"/>
    </source>
</evidence>
<organism evidence="26 27">
    <name type="scientific">Cryptolaemus montrouzieri</name>
    <dbReference type="NCBI Taxonomy" id="559131"/>
    <lineage>
        <taxon>Eukaryota</taxon>
        <taxon>Metazoa</taxon>
        <taxon>Ecdysozoa</taxon>
        <taxon>Arthropoda</taxon>
        <taxon>Hexapoda</taxon>
        <taxon>Insecta</taxon>
        <taxon>Pterygota</taxon>
        <taxon>Neoptera</taxon>
        <taxon>Endopterygota</taxon>
        <taxon>Coleoptera</taxon>
        <taxon>Polyphaga</taxon>
        <taxon>Cucujiformia</taxon>
        <taxon>Coccinelloidea</taxon>
        <taxon>Coccinellidae</taxon>
        <taxon>Scymninae</taxon>
        <taxon>Scymnini</taxon>
        <taxon>Cryptolaemus</taxon>
    </lineage>
</organism>
<evidence type="ECO:0000256" key="15">
    <source>
        <dbReference type="ARBA" id="ARBA00023204"/>
    </source>
</evidence>
<dbReference type="InterPro" id="IPR027417">
    <property type="entry name" value="P-loop_NTPase"/>
</dbReference>
<dbReference type="InterPro" id="IPR013020">
    <property type="entry name" value="Rad3/Chl1-like"/>
</dbReference>
<keyword evidence="7" id="KW-0547">Nucleotide-binding</keyword>
<dbReference type="PANTHER" id="PTHR11472:SF1">
    <property type="entry name" value="GENERAL TRANSCRIPTION AND DNA REPAIR FACTOR IIH HELICASE SUBUNIT XPD"/>
    <property type="match status" value="1"/>
</dbReference>
<dbReference type="AlphaFoldDB" id="A0ABD2NAP5"/>
<evidence type="ECO:0000256" key="21">
    <source>
        <dbReference type="ARBA" id="ARBA00079246"/>
    </source>
</evidence>
<dbReference type="PROSITE" id="PS51193">
    <property type="entry name" value="HELICASE_ATP_BIND_2"/>
    <property type="match status" value="1"/>
</dbReference>
<comment type="similarity">
    <text evidence="3">Belongs to the helicase family. RAD3/XPD subfamily.</text>
</comment>
<dbReference type="FunFam" id="3.40.50.300:FF:000381">
    <property type="entry name" value="TFIIH basal transcription factor complex helicase subunit"/>
    <property type="match status" value="1"/>
</dbReference>
<dbReference type="GO" id="GO:0005524">
    <property type="term" value="F:ATP binding"/>
    <property type="evidence" value="ECO:0007669"/>
    <property type="project" value="UniProtKB-KW"/>
</dbReference>
<evidence type="ECO:0000313" key="26">
    <source>
        <dbReference type="EMBL" id="KAL3275707.1"/>
    </source>
</evidence>